<organism evidence="6 7">
    <name type="scientific">Neolewinella aurantiaca</name>
    <dbReference type="NCBI Taxonomy" id="2602767"/>
    <lineage>
        <taxon>Bacteria</taxon>
        <taxon>Pseudomonadati</taxon>
        <taxon>Bacteroidota</taxon>
        <taxon>Saprospiria</taxon>
        <taxon>Saprospirales</taxon>
        <taxon>Lewinellaceae</taxon>
        <taxon>Neolewinella</taxon>
    </lineage>
</organism>
<dbReference type="GO" id="GO:0030170">
    <property type="term" value="F:pyridoxal phosphate binding"/>
    <property type="evidence" value="ECO:0007669"/>
    <property type="project" value="UniProtKB-UniRule"/>
</dbReference>
<keyword evidence="1 2" id="KW-0663">Pyridoxal phosphate</keyword>
<dbReference type="EMBL" id="VOXD01000005">
    <property type="protein sequence ID" value="TXF90730.1"/>
    <property type="molecule type" value="Genomic_DNA"/>
</dbReference>
<dbReference type="FunFam" id="3.20.20.10:FF:000018">
    <property type="entry name" value="Pyridoxal phosphate homeostasis protein"/>
    <property type="match status" value="1"/>
</dbReference>
<dbReference type="SUPFAM" id="SSF51419">
    <property type="entry name" value="PLP-binding barrel"/>
    <property type="match status" value="1"/>
</dbReference>
<feature type="domain" description="Alanine racemase N-terminal" evidence="5">
    <location>
        <begin position="8"/>
        <end position="221"/>
    </location>
</feature>
<evidence type="ECO:0000256" key="4">
    <source>
        <dbReference type="RuleBase" id="RU004514"/>
    </source>
</evidence>
<comment type="cofactor">
    <cofactor evidence="3">
        <name>pyridoxal 5'-phosphate</name>
        <dbReference type="ChEBI" id="CHEBI:597326"/>
    </cofactor>
</comment>
<sequence length="224" mass="25112">MSETEKVYQELNTTISAAEAQLIAVSKTHPQERIMELYELGHRDFGENRVAELVEKHEALPKDIRWHFIGHLQRNKVKAIAPFVHLIHAVDSERLLREIDKQAKAADRKISVLLQFHIAEEASKYGLDREKAGALITSLKEKPLTHTTISGVMGMATFTDDEAQVTAEFESLAEHFKWIQGTIPGQSPEFREISMGMSGDYPLALAAGSTLVRVGSLLFGQRYT</sequence>
<evidence type="ECO:0000259" key="5">
    <source>
        <dbReference type="Pfam" id="PF01168"/>
    </source>
</evidence>
<dbReference type="Gene3D" id="3.20.20.10">
    <property type="entry name" value="Alanine racemase"/>
    <property type="match status" value="1"/>
</dbReference>
<reference evidence="6 7" key="1">
    <citation type="submission" date="2019-08" db="EMBL/GenBank/DDBJ databases">
        <title>Lewinella sp. strain SSH13 Genome sequencing and assembly.</title>
        <authorList>
            <person name="Kim I."/>
        </authorList>
    </citation>
    <scope>NUCLEOTIDE SEQUENCE [LARGE SCALE GENOMIC DNA]</scope>
    <source>
        <strain evidence="6 7">SSH13</strain>
    </source>
</reference>
<dbReference type="InterPro" id="IPR029066">
    <property type="entry name" value="PLP-binding_barrel"/>
</dbReference>
<feature type="modified residue" description="N6-(pyridoxal phosphate)lysine" evidence="2 3">
    <location>
        <position position="27"/>
    </location>
</feature>
<protein>
    <recommendedName>
        <fullName evidence="2">Pyridoxal phosphate homeostasis protein</fullName>
        <shortName evidence="2">PLP homeostasis protein</shortName>
    </recommendedName>
</protein>
<dbReference type="CDD" id="cd00635">
    <property type="entry name" value="PLPDE_III_YBL036c_like"/>
    <property type="match status" value="1"/>
</dbReference>
<dbReference type="InterPro" id="IPR001608">
    <property type="entry name" value="Ala_racemase_N"/>
</dbReference>
<dbReference type="HAMAP" id="MF_02087">
    <property type="entry name" value="PLP_homeostasis"/>
    <property type="match status" value="1"/>
</dbReference>
<evidence type="ECO:0000256" key="3">
    <source>
        <dbReference type="PIRSR" id="PIRSR004848-1"/>
    </source>
</evidence>
<evidence type="ECO:0000313" key="7">
    <source>
        <dbReference type="Proteomes" id="UP000321907"/>
    </source>
</evidence>
<keyword evidence="7" id="KW-1185">Reference proteome</keyword>
<proteinExistence type="inferred from homology"/>
<evidence type="ECO:0000313" key="6">
    <source>
        <dbReference type="EMBL" id="TXF90730.1"/>
    </source>
</evidence>
<dbReference type="PIRSF" id="PIRSF004848">
    <property type="entry name" value="YBL036c_PLPDEIII"/>
    <property type="match status" value="1"/>
</dbReference>
<dbReference type="RefSeq" id="WP_147929558.1">
    <property type="nucleotide sequence ID" value="NZ_VOXD01000005.1"/>
</dbReference>
<dbReference type="NCBIfam" id="TIGR00044">
    <property type="entry name" value="YggS family pyridoxal phosphate-dependent enzyme"/>
    <property type="match status" value="1"/>
</dbReference>
<evidence type="ECO:0000256" key="2">
    <source>
        <dbReference type="HAMAP-Rule" id="MF_02087"/>
    </source>
</evidence>
<dbReference type="PANTHER" id="PTHR10146">
    <property type="entry name" value="PROLINE SYNTHETASE CO-TRANSCRIBED BACTERIAL HOMOLOG PROTEIN"/>
    <property type="match status" value="1"/>
</dbReference>
<dbReference type="OrthoDB" id="9804072at2"/>
<name>A0A5C7FRU3_9BACT</name>
<dbReference type="Pfam" id="PF01168">
    <property type="entry name" value="Ala_racemase_N"/>
    <property type="match status" value="1"/>
</dbReference>
<comment type="caution">
    <text evidence="6">The sequence shown here is derived from an EMBL/GenBank/DDBJ whole genome shotgun (WGS) entry which is preliminary data.</text>
</comment>
<comment type="function">
    <text evidence="2">Pyridoxal 5'-phosphate (PLP)-binding protein, which is involved in PLP homeostasis.</text>
</comment>
<dbReference type="Proteomes" id="UP000321907">
    <property type="component" value="Unassembled WGS sequence"/>
</dbReference>
<accession>A0A5C7FRU3</accession>
<dbReference type="AlphaFoldDB" id="A0A5C7FRU3"/>
<dbReference type="InterPro" id="IPR011078">
    <property type="entry name" value="PyrdxlP_homeostasis"/>
</dbReference>
<gene>
    <name evidence="6" type="ORF">FUA23_04620</name>
</gene>
<dbReference type="PROSITE" id="PS01211">
    <property type="entry name" value="UPF0001"/>
    <property type="match status" value="1"/>
</dbReference>
<evidence type="ECO:0000256" key="1">
    <source>
        <dbReference type="ARBA" id="ARBA00022898"/>
    </source>
</evidence>
<comment type="similarity">
    <text evidence="2 4">Belongs to the pyridoxal phosphate-binding protein YggS/PROSC family.</text>
</comment>
<dbReference type="PANTHER" id="PTHR10146:SF14">
    <property type="entry name" value="PYRIDOXAL PHOSPHATE HOMEOSTASIS PROTEIN"/>
    <property type="match status" value="1"/>
</dbReference>